<protein>
    <submittedName>
        <fullName evidence="4">Type II/IV secretion system protein</fullName>
    </submittedName>
</protein>
<feature type="compositionally biased region" description="Gly residues" evidence="2">
    <location>
        <begin position="417"/>
        <end position="460"/>
    </location>
</feature>
<evidence type="ECO:0000313" key="5">
    <source>
        <dbReference type="Proteomes" id="UP000276526"/>
    </source>
</evidence>
<dbReference type="EMBL" id="PQNK01000008">
    <property type="protein sequence ID" value="RRO86633.1"/>
    <property type="molecule type" value="Genomic_DNA"/>
</dbReference>
<sequence>MAVDAAGGAVVGAADGAVVVDAAGGAAGPDRETVRRVRHELARHGVVTPTTADIARAVEALDDRGGEPAGAATLDLVRGLRREFSGLGDLAVLLEDPAVTDVAVNGAGPVWVDRGHGMVRTTLTVPGPEQARELAVRLTAACGVRLDDALPWADGVLRTLPPGVHAAAVRVHAVLSPPADGGACVSLRVLAPAGRTLADLGAAGMFPPEVGDALDAAVTAGRSILVSGGTGAGKTTLLTALLARVPGHERLIQVEDTRELHPDHPHVVSLTTRTGTADGAGEVTVRDLVRQCLRMRPDRIIVGEIRGAEIADLLLALNTGHRGSGATVHANSVAAVPARLGALGALAGMPPAALAAQAAHGIDLVVHVERGRHGRRVTHLGTVHDRDGLVVDAVWDGRPGPGWGPWLERVRDDAAGRSGGGGGDGTSVGGSVGGGGDGTNGGSSVGGSSVGTSGGGGSRGDAGRWRP</sequence>
<gene>
    <name evidence="4" type="ORF">CXF48_06070</name>
</gene>
<proteinExistence type="inferred from homology"/>
<dbReference type="GO" id="GO:0016887">
    <property type="term" value="F:ATP hydrolysis activity"/>
    <property type="evidence" value="ECO:0007669"/>
    <property type="project" value="InterPro"/>
</dbReference>
<dbReference type="Gene3D" id="3.40.50.300">
    <property type="entry name" value="P-loop containing nucleotide triphosphate hydrolases"/>
    <property type="match status" value="1"/>
</dbReference>
<evidence type="ECO:0000259" key="3">
    <source>
        <dbReference type="Pfam" id="PF00437"/>
    </source>
</evidence>
<dbReference type="RefSeq" id="WP_125207161.1">
    <property type="nucleotide sequence ID" value="NZ_JBAHVN010000004.1"/>
</dbReference>
<feature type="region of interest" description="Disordered" evidence="2">
    <location>
        <begin position="401"/>
        <end position="467"/>
    </location>
</feature>
<dbReference type="Pfam" id="PF00437">
    <property type="entry name" value="T2SSE"/>
    <property type="match status" value="1"/>
</dbReference>
<organism evidence="4 5">
    <name type="scientific">Corynebacterium bovis</name>
    <dbReference type="NCBI Taxonomy" id="36808"/>
    <lineage>
        <taxon>Bacteria</taxon>
        <taxon>Bacillati</taxon>
        <taxon>Actinomycetota</taxon>
        <taxon>Actinomycetes</taxon>
        <taxon>Mycobacteriales</taxon>
        <taxon>Corynebacteriaceae</taxon>
        <taxon>Corynebacterium</taxon>
    </lineage>
</organism>
<dbReference type="PANTHER" id="PTHR30486:SF6">
    <property type="entry name" value="TYPE IV PILUS RETRACTATION ATPASE PILT"/>
    <property type="match status" value="1"/>
</dbReference>
<dbReference type="Gene3D" id="3.30.450.380">
    <property type="match status" value="1"/>
</dbReference>
<dbReference type="SUPFAM" id="SSF52540">
    <property type="entry name" value="P-loop containing nucleoside triphosphate hydrolases"/>
    <property type="match status" value="1"/>
</dbReference>
<dbReference type="AlphaFoldDB" id="A0A3R8QGP9"/>
<name>A0A3R8QGP9_9CORY</name>
<evidence type="ECO:0000256" key="2">
    <source>
        <dbReference type="SAM" id="MobiDB-lite"/>
    </source>
</evidence>
<dbReference type="InterPro" id="IPR001482">
    <property type="entry name" value="T2SS/T4SS_dom"/>
</dbReference>
<dbReference type="NCBIfam" id="TIGR03819">
    <property type="entry name" value="heli_sec_ATPase"/>
    <property type="match status" value="1"/>
</dbReference>
<dbReference type="CDD" id="cd01130">
    <property type="entry name" value="VirB11-like_ATPase"/>
    <property type="match status" value="1"/>
</dbReference>
<evidence type="ECO:0000313" key="4">
    <source>
        <dbReference type="EMBL" id="RRO86633.1"/>
    </source>
</evidence>
<reference evidence="4 5" key="1">
    <citation type="submission" date="2018-01" db="EMBL/GenBank/DDBJ databases">
        <title>Twenty Corynebacterium bovis Genomes.</title>
        <authorList>
            <person name="Gulvik C.A."/>
        </authorList>
    </citation>
    <scope>NUCLEOTIDE SEQUENCE [LARGE SCALE GENOMIC DNA]</scope>
    <source>
        <strain evidence="4 5">F6900</strain>
    </source>
</reference>
<dbReference type="InterPro" id="IPR027417">
    <property type="entry name" value="P-loop_NTPase"/>
</dbReference>
<evidence type="ECO:0000256" key="1">
    <source>
        <dbReference type="ARBA" id="ARBA00006611"/>
    </source>
</evidence>
<dbReference type="InterPro" id="IPR050921">
    <property type="entry name" value="T4SS_GSP_E_ATPase"/>
</dbReference>
<dbReference type="Proteomes" id="UP000276526">
    <property type="component" value="Unassembled WGS sequence"/>
</dbReference>
<comment type="caution">
    <text evidence="4">The sequence shown here is derived from an EMBL/GenBank/DDBJ whole genome shotgun (WGS) entry which is preliminary data.</text>
</comment>
<dbReference type="InterPro" id="IPR022399">
    <property type="entry name" value="TadA-like_ATPase"/>
</dbReference>
<dbReference type="PANTHER" id="PTHR30486">
    <property type="entry name" value="TWITCHING MOTILITY PROTEIN PILT"/>
    <property type="match status" value="1"/>
</dbReference>
<comment type="similarity">
    <text evidence="1">Belongs to the GSP E family.</text>
</comment>
<feature type="domain" description="Bacterial type II secretion system protein E" evidence="3">
    <location>
        <begin position="93"/>
        <end position="353"/>
    </location>
</feature>
<accession>A0A3R8QGP9</accession>